<evidence type="ECO:0000313" key="1">
    <source>
        <dbReference type="EMBL" id="BCS85744.1"/>
    </source>
</evidence>
<dbReference type="RefSeq" id="WP_207153372.1">
    <property type="nucleotide sequence ID" value="NZ_AP024484.1"/>
</dbReference>
<gene>
    <name evidence="1" type="ORF">prwr041_16370</name>
</gene>
<accession>A0ABN6ELA2</accession>
<evidence type="ECO:0000313" key="2">
    <source>
        <dbReference type="Proteomes" id="UP001319045"/>
    </source>
</evidence>
<dbReference type="Proteomes" id="UP001319045">
    <property type="component" value="Chromosome"/>
</dbReference>
<reference evidence="1 2" key="1">
    <citation type="journal article" date="2022" name="Int. J. Syst. Evol. Microbiol.">
        <title>Prevotella herbatica sp. nov., a plant polysaccharide-decomposing anaerobic bacterium isolated from a methanogenic reactor.</title>
        <authorList>
            <person name="Uek A."/>
            <person name="Tonouchi A."/>
            <person name="Kaku N."/>
            <person name="Ueki K."/>
        </authorList>
    </citation>
    <scope>NUCLEOTIDE SEQUENCE [LARGE SCALE GENOMIC DNA]</scope>
    <source>
        <strain evidence="1 2">WR041</strain>
    </source>
</reference>
<proteinExistence type="predicted"/>
<sequence length="124" mass="14353">MCNFKYKNPLDVISPKEFVENVELLFDGGPFSYSIVKLIYDDSPVIGLRWNVSDHEQMDDEKINGSKECVGIPQSHGVPIWFIIPKSFYRYLRLIIEDEMKSNDIHTGLSIQQISEKIDNMEIV</sequence>
<protein>
    <submittedName>
        <fullName evidence="1">Uncharacterized protein</fullName>
    </submittedName>
</protein>
<organism evidence="1 2">
    <name type="scientific">Prevotella herbatica</name>
    <dbReference type="NCBI Taxonomy" id="2801997"/>
    <lineage>
        <taxon>Bacteria</taxon>
        <taxon>Pseudomonadati</taxon>
        <taxon>Bacteroidota</taxon>
        <taxon>Bacteroidia</taxon>
        <taxon>Bacteroidales</taxon>
        <taxon>Prevotellaceae</taxon>
        <taxon>Prevotella</taxon>
    </lineage>
</organism>
<name>A0ABN6ELA2_9BACT</name>
<dbReference type="EMBL" id="AP024484">
    <property type="protein sequence ID" value="BCS85744.1"/>
    <property type="molecule type" value="Genomic_DNA"/>
</dbReference>
<keyword evidence="2" id="KW-1185">Reference proteome</keyword>